<feature type="chain" id="PRO_5018987752" description="Neprosin PEP catalytic domain-containing protein" evidence="2">
    <location>
        <begin position="33"/>
        <end position="454"/>
    </location>
</feature>
<organism evidence="4 5">
    <name type="scientific">Aegilops tauschii subsp. strangulata</name>
    <name type="common">Goatgrass</name>
    <dbReference type="NCBI Taxonomy" id="200361"/>
    <lineage>
        <taxon>Eukaryota</taxon>
        <taxon>Viridiplantae</taxon>
        <taxon>Streptophyta</taxon>
        <taxon>Embryophyta</taxon>
        <taxon>Tracheophyta</taxon>
        <taxon>Spermatophyta</taxon>
        <taxon>Magnoliopsida</taxon>
        <taxon>Liliopsida</taxon>
        <taxon>Poales</taxon>
        <taxon>Poaceae</taxon>
        <taxon>BOP clade</taxon>
        <taxon>Pooideae</taxon>
        <taxon>Triticodae</taxon>
        <taxon>Triticeae</taxon>
        <taxon>Triticinae</taxon>
        <taxon>Aegilops</taxon>
    </lineage>
</organism>
<feature type="compositionally biased region" description="Basic residues" evidence="1">
    <location>
        <begin position="334"/>
        <end position="346"/>
    </location>
</feature>
<dbReference type="Gramene" id="AET3Gv20201200.5">
    <property type="protein sequence ID" value="AET3Gv20201200.5"/>
    <property type="gene ID" value="AET3Gv20201200"/>
</dbReference>
<feature type="region of interest" description="Disordered" evidence="1">
    <location>
        <begin position="327"/>
        <end position="408"/>
    </location>
</feature>
<feature type="compositionally biased region" description="Low complexity" evidence="1">
    <location>
        <begin position="399"/>
        <end position="408"/>
    </location>
</feature>
<dbReference type="Pfam" id="PF14365">
    <property type="entry name" value="Neprosin_AP"/>
    <property type="match status" value="1"/>
</dbReference>
<evidence type="ECO:0000256" key="2">
    <source>
        <dbReference type="SAM" id="SignalP"/>
    </source>
</evidence>
<reference evidence="4" key="5">
    <citation type="journal article" date="2021" name="G3 (Bethesda)">
        <title>Aegilops tauschii genome assembly Aet v5.0 features greater sequence contiguity and improved annotation.</title>
        <authorList>
            <person name="Wang L."/>
            <person name="Zhu T."/>
            <person name="Rodriguez J.C."/>
            <person name="Deal K.R."/>
            <person name="Dubcovsky J."/>
            <person name="McGuire P.E."/>
            <person name="Lux T."/>
            <person name="Spannagl M."/>
            <person name="Mayer K.F.X."/>
            <person name="Baldrich P."/>
            <person name="Meyers B.C."/>
            <person name="Huo N."/>
            <person name="Gu Y.Q."/>
            <person name="Zhou H."/>
            <person name="Devos K.M."/>
            <person name="Bennetzen J.L."/>
            <person name="Unver T."/>
            <person name="Budak H."/>
            <person name="Gulick P.J."/>
            <person name="Galiba G."/>
            <person name="Kalapos B."/>
            <person name="Nelson D.R."/>
            <person name="Li P."/>
            <person name="You F.M."/>
            <person name="Luo M.C."/>
            <person name="Dvorak J."/>
        </authorList>
    </citation>
    <scope>NUCLEOTIDE SEQUENCE [LARGE SCALE GENOMIC DNA]</scope>
    <source>
        <strain evidence="4">cv. AL8/78</strain>
    </source>
</reference>
<dbReference type="InterPro" id="IPR053168">
    <property type="entry name" value="Glutamic_endopeptidase"/>
</dbReference>
<evidence type="ECO:0000313" key="5">
    <source>
        <dbReference type="Proteomes" id="UP000015105"/>
    </source>
</evidence>
<sequence length="454" mass="49466">MACSCGGKRPRPAVPLLLALLLVVSCALSVSASGGGGRGNGTRTAEFRSGDELRAYQSIVARMDKMKKASVKTIQSADGDIIHCVPAHLQPAFDHPTLRGQKPEAEPEERPKISADAAEEEGDAVFPQAWSDGGESCPGGTVPIRRTTESDLRRYSGSLRRYGMKPRASGVRRDSTSDGHEHAVGYVTGDQFYGAKASLNVWPARVASAAEFSLSQIWVISGTFGNDLNTIEAGWQGEPSAVWRQQPALLHLLDERRVPGDGVLQPALLGVRADQPADRHRGGHLAGVRLQRPPVRHQPAHLEGPAPGPLVAAARLRPARRLLALLPLLPPGRPRQHGAVRRRGRQHAPLGLPHPHADGQRPLPARGIQPRRLLPQRPGRGLGQQPPPRQGPPARRRPPGMLRHPGRIQPRLGQLLLLRRAGPERALPLARLRTDRHRCRCRCRRKSRPIDLLN</sequence>
<keyword evidence="5" id="KW-1185">Reference proteome</keyword>
<dbReference type="Proteomes" id="UP000015105">
    <property type="component" value="Chromosome 3D"/>
</dbReference>
<keyword evidence="2" id="KW-0732">Signal</keyword>
<feature type="region of interest" description="Disordered" evidence="1">
    <location>
        <begin position="92"/>
        <end position="150"/>
    </location>
</feature>
<dbReference type="EnsemblPlants" id="AET3Gv20201200.5">
    <property type="protein sequence ID" value="AET3Gv20201200.5"/>
    <property type="gene ID" value="AET3Gv20201200"/>
</dbReference>
<feature type="compositionally biased region" description="Basic and acidic residues" evidence="1">
    <location>
        <begin position="101"/>
        <end position="113"/>
    </location>
</feature>
<evidence type="ECO:0000256" key="1">
    <source>
        <dbReference type="SAM" id="MobiDB-lite"/>
    </source>
</evidence>
<reference evidence="5" key="1">
    <citation type="journal article" date="2014" name="Science">
        <title>Ancient hybridizations among the ancestral genomes of bread wheat.</title>
        <authorList>
            <consortium name="International Wheat Genome Sequencing Consortium,"/>
            <person name="Marcussen T."/>
            <person name="Sandve S.R."/>
            <person name="Heier L."/>
            <person name="Spannagl M."/>
            <person name="Pfeifer M."/>
            <person name="Jakobsen K.S."/>
            <person name="Wulff B.B."/>
            <person name="Steuernagel B."/>
            <person name="Mayer K.F."/>
            <person name="Olsen O.A."/>
        </authorList>
    </citation>
    <scope>NUCLEOTIDE SEQUENCE [LARGE SCALE GENOMIC DNA]</scope>
    <source>
        <strain evidence="5">cv. AL8/78</strain>
    </source>
</reference>
<reference evidence="5" key="2">
    <citation type="journal article" date="2017" name="Nat. Plants">
        <title>The Aegilops tauschii genome reveals multiple impacts of transposons.</title>
        <authorList>
            <person name="Zhao G."/>
            <person name="Zou C."/>
            <person name="Li K."/>
            <person name="Wang K."/>
            <person name="Li T."/>
            <person name="Gao L."/>
            <person name="Zhang X."/>
            <person name="Wang H."/>
            <person name="Yang Z."/>
            <person name="Liu X."/>
            <person name="Jiang W."/>
            <person name="Mao L."/>
            <person name="Kong X."/>
            <person name="Jiao Y."/>
            <person name="Jia J."/>
        </authorList>
    </citation>
    <scope>NUCLEOTIDE SEQUENCE [LARGE SCALE GENOMIC DNA]</scope>
    <source>
        <strain evidence="5">cv. AL8/78</strain>
    </source>
</reference>
<dbReference type="STRING" id="200361.A0A453E2Z5"/>
<feature type="compositionally biased region" description="Low complexity" evidence="1">
    <location>
        <begin position="366"/>
        <end position="379"/>
    </location>
</feature>
<dbReference type="PROSITE" id="PS52045">
    <property type="entry name" value="NEPROSIN_PEP_CD"/>
    <property type="match status" value="1"/>
</dbReference>
<proteinExistence type="predicted"/>
<feature type="signal peptide" evidence="2">
    <location>
        <begin position="1"/>
        <end position="32"/>
    </location>
</feature>
<evidence type="ECO:0000259" key="3">
    <source>
        <dbReference type="PROSITE" id="PS52045"/>
    </source>
</evidence>
<name>A0A453E2Z5_AEGTS</name>
<dbReference type="InterPro" id="IPR025521">
    <property type="entry name" value="Neprosin_propep"/>
</dbReference>
<accession>A0A453E2Z5</accession>
<reference evidence="4" key="4">
    <citation type="submission" date="2019-03" db="UniProtKB">
        <authorList>
            <consortium name="EnsemblPlants"/>
        </authorList>
    </citation>
    <scope>IDENTIFICATION</scope>
</reference>
<protein>
    <recommendedName>
        <fullName evidence="3">Neprosin PEP catalytic domain-containing protein</fullName>
    </recommendedName>
</protein>
<dbReference type="PANTHER" id="PTHR31589:SF228">
    <property type="entry name" value="OS01G0170500 PROTEIN"/>
    <property type="match status" value="1"/>
</dbReference>
<dbReference type="PANTHER" id="PTHR31589">
    <property type="entry name" value="PROTEIN, PUTATIVE (DUF239)-RELATED-RELATED"/>
    <property type="match status" value="1"/>
</dbReference>
<feature type="domain" description="Neprosin PEP catalytic" evidence="3">
    <location>
        <begin position="174"/>
        <end position="250"/>
    </location>
</feature>
<dbReference type="InterPro" id="IPR004314">
    <property type="entry name" value="Neprosin"/>
</dbReference>
<evidence type="ECO:0000313" key="4">
    <source>
        <dbReference type="EnsemblPlants" id="AET3Gv20201200.5"/>
    </source>
</evidence>
<dbReference type="AlphaFoldDB" id="A0A453E2Z5"/>
<reference evidence="4" key="3">
    <citation type="journal article" date="2017" name="Nature">
        <title>Genome sequence of the progenitor of the wheat D genome Aegilops tauschii.</title>
        <authorList>
            <person name="Luo M.C."/>
            <person name="Gu Y.Q."/>
            <person name="Puiu D."/>
            <person name="Wang H."/>
            <person name="Twardziok S.O."/>
            <person name="Deal K.R."/>
            <person name="Huo N."/>
            <person name="Zhu T."/>
            <person name="Wang L."/>
            <person name="Wang Y."/>
            <person name="McGuire P.E."/>
            <person name="Liu S."/>
            <person name="Long H."/>
            <person name="Ramasamy R.K."/>
            <person name="Rodriguez J.C."/>
            <person name="Van S.L."/>
            <person name="Yuan L."/>
            <person name="Wang Z."/>
            <person name="Xia Z."/>
            <person name="Xiao L."/>
            <person name="Anderson O.D."/>
            <person name="Ouyang S."/>
            <person name="Liang Y."/>
            <person name="Zimin A.V."/>
            <person name="Pertea G."/>
            <person name="Qi P."/>
            <person name="Bennetzen J.L."/>
            <person name="Dai X."/>
            <person name="Dawson M.W."/>
            <person name="Muller H.G."/>
            <person name="Kugler K."/>
            <person name="Rivarola-Duarte L."/>
            <person name="Spannagl M."/>
            <person name="Mayer K.F.X."/>
            <person name="Lu F.H."/>
            <person name="Bevan M.W."/>
            <person name="Leroy P."/>
            <person name="Li P."/>
            <person name="You F.M."/>
            <person name="Sun Q."/>
            <person name="Liu Z."/>
            <person name="Lyons E."/>
            <person name="Wicker T."/>
            <person name="Salzberg S.L."/>
            <person name="Devos K.M."/>
            <person name="Dvorak J."/>
        </authorList>
    </citation>
    <scope>NUCLEOTIDE SEQUENCE [LARGE SCALE GENOMIC DNA]</scope>
    <source>
        <strain evidence="4">cv. AL8/78</strain>
    </source>
</reference>